<dbReference type="PIRSF" id="PIRSF000350">
    <property type="entry name" value="Mercury_reductase_MerA"/>
    <property type="match status" value="1"/>
</dbReference>
<evidence type="ECO:0000256" key="9">
    <source>
        <dbReference type="ARBA" id="ARBA00023284"/>
    </source>
</evidence>
<evidence type="ECO:0000256" key="7">
    <source>
        <dbReference type="ARBA" id="ARBA00023027"/>
    </source>
</evidence>
<keyword evidence="6 14" id="KW-0560">Oxidoreductase</keyword>
<feature type="binding site" evidence="12">
    <location>
        <position position="54"/>
    </location>
    <ligand>
        <name>FAD</name>
        <dbReference type="ChEBI" id="CHEBI:57692"/>
    </ligand>
</feature>
<feature type="binding site" evidence="12">
    <location>
        <begin position="179"/>
        <end position="186"/>
    </location>
    <ligand>
        <name>NAD(+)</name>
        <dbReference type="ChEBI" id="CHEBI:57540"/>
    </ligand>
</feature>
<dbReference type="Gene3D" id="3.50.50.60">
    <property type="entry name" value="FAD/NAD(P)-binding domain"/>
    <property type="match status" value="2"/>
</dbReference>
<dbReference type="KEGG" id="gbi:PG2T_11975"/>
<dbReference type="SUPFAM" id="SSF51905">
    <property type="entry name" value="FAD/NAD(P)-binding domain"/>
    <property type="match status" value="1"/>
</dbReference>
<dbReference type="EC" id="1.8.1.4" evidence="2 14"/>
<evidence type="ECO:0000256" key="14">
    <source>
        <dbReference type="RuleBase" id="RU003692"/>
    </source>
</evidence>
<dbReference type="FunCoup" id="A0A1B1YVL5">
    <property type="interactions" value="623"/>
</dbReference>
<dbReference type="Pfam" id="PF02852">
    <property type="entry name" value="Pyr_redox_dim"/>
    <property type="match status" value="1"/>
</dbReference>
<evidence type="ECO:0000256" key="1">
    <source>
        <dbReference type="ARBA" id="ARBA00007532"/>
    </source>
</evidence>
<dbReference type="PRINTS" id="PR00411">
    <property type="entry name" value="PNDRDTASEI"/>
</dbReference>
<keyword evidence="12" id="KW-0547">Nucleotide-binding</keyword>
<dbReference type="AlphaFoldDB" id="A0A1B1YVL5"/>
<dbReference type="InterPro" id="IPR016156">
    <property type="entry name" value="FAD/NAD-linked_Rdtase_dimer_sf"/>
</dbReference>
<dbReference type="InterPro" id="IPR023753">
    <property type="entry name" value="FAD/NAD-binding_dom"/>
</dbReference>
<dbReference type="PRINTS" id="PR00368">
    <property type="entry name" value="FADPNR"/>
</dbReference>
<dbReference type="Gene3D" id="3.30.390.30">
    <property type="match status" value="1"/>
</dbReference>
<comment type="miscellaneous">
    <text evidence="14">The active site is a redox-active disulfide bond.</text>
</comment>
<name>A0A1B1YVL5_9GAMM</name>
<dbReference type="InterPro" id="IPR050151">
    <property type="entry name" value="Class-I_Pyr_Nuc-Dis_Oxidored"/>
</dbReference>
<evidence type="ECO:0000259" key="16">
    <source>
        <dbReference type="Pfam" id="PF07992"/>
    </source>
</evidence>
<keyword evidence="8" id="KW-1015">Disulfide bond</keyword>
<feature type="binding site" evidence="12">
    <location>
        <begin position="316"/>
        <end position="319"/>
    </location>
    <ligand>
        <name>FAD</name>
        <dbReference type="ChEBI" id="CHEBI:57692"/>
    </ligand>
</feature>
<dbReference type="RefSeq" id="WP_068805773.1">
    <property type="nucleotide sequence ID" value="NZ_CP014671.1"/>
</dbReference>
<accession>A0A1B1YVL5</accession>
<dbReference type="GO" id="GO:0004148">
    <property type="term" value="F:dihydrolipoyl dehydrogenase (NADH) activity"/>
    <property type="evidence" value="ECO:0007669"/>
    <property type="project" value="UniProtKB-EC"/>
</dbReference>
<evidence type="ECO:0000256" key="5">
    <source>
        <dbReference type="ARBA" id="ARBA00022827"/>
    </source>
</evidence>
<dbReference type="SUPFAM" id="SSF55424">
    <property type="entry name" value="FAD/NAD-linked reductases, dimerisation (C-terminal) domain"/>
    <property type="match status" value="1"/>
</dbReference>
<evidence type="ECO:0000256" key="4">
    <source>
        <dbReference type="ARBA" id="ARBA00022630"/>
    </source>
</evidence>
<evidence type="ECO:0000259" key="15">
    <source>
        <dbReference type="Pfam" id="PF02852"/>
    </source>
</evidence>
<feature type="binding site" evidence="12">
    <location>
        <position position="202"/>
    </location>
    <ligand>
        <name>NAD(+)</name>
        <dbReference type="ChEBI" id="CHEBI:57540"/>
    </ligand>
</feature>
<feature type="domain" description="Pyridine nucleotide-disulphide oxidoreductase dimerisation" evidence="15">
    <location>
        <begin position="344"/>
        <end position="452"/>
    </location>
</feature>
<evidence type="ECO:0000256" key="10">
    <source>
        <dbReference type="ARBA" id="ARBA00049187"/>
    </source>
</evidence>
<evidence type="ECO:0000256" key="3">
    <source>
        <dbReference type="ARBA" id="ARBA00016961"/>
    </source>
</evidence>
<dbReference type="OrthoDB" id="9800167at2"/>
<dbReference type="GO" id="GO:0006103">
    <property type="term" value="P:2-oxoglutarate metabolic process"/>
    <property type="evidence" value="ECO:0007669"/>
    <property type="project" value="TreeGrafter"/>
</dbReference>
<reference evidence="18" key="1">
    <citation type="submission" date="2016-03" db="EMBL/GenBank/DDBJ databases">
        <title>Complete genome sequence of Solimmundus cernigliae, representing a novel lineage of polycyclic aromatic hydrocarbon degraders within the Gammaproteobacteria.</title>
        <authorList>
            <person name="Singleton D.R."/>
            <person name="Dickey A.N."/>
            <person name="Scholl E.H."/>
            <person name="Wright F.A."/>
            <person name="Aitken M.D."/>
        </authorList>
    </citation>
    <scope>NUCLEOTIDE SEQUENCE [LARGE SCALE GENOMIC DNA]</scope>
    <source>
        <strain evidence="18">TR3.2</strain>
    </source>
</reference>
<keyword evidence="4 14" id="KW-0285">Flavoprotein</keyword>
<feature type="disulfide bond" description="Redox-active" evidence="13">
    <location>
        <begin position="45"/>
        <end position="50"/>
    </location>
</feature>
<evidence type="ECO:0000313" key="18">
    <source>
        <dbReference type="Proteomes" id="UP000092952"/>
    </source>
</evidence>
<evidence type="ECO:0000256" key="8">
    <source>
        <dbReference type="ARBA" id="ARBA00023157"/>
    </source>
</evidence>
<sequence>MSNSIRTQLVVLGAGPGGYSAAFRAADLGLQVVLVEREQRLGGVCLNVGCIPSKALLHVAKVIDEAAHTPGVAFGKPKIDLAAVRAGKDKVVGKLTGGLVALARQRKVQVMRGAAKFTAAHTLRVDGPDGAVDIAFEHAIVATGSTPVRIPGLPDDPRVMDSTGALALADIPGKLLVIGGGYIGLEMATVYRALGSAVSVVEFMDMLLPGADADLVKPLAKKLAGEFADIRLKTKVTGIEAKKDGLHVSFESPDGKDVKTYDRALVAVGRRPNGKDLGLEALGVTVTERGFIEVDAQRRTGVAHIFAIGDVAGEPMLAHKAAHEGKVAAEVIAGHKAAFAPLAIPAVVFTDPEIAWAGLTEQQAKKDGTAYEKAVFPWAANGRSLTLGRDEGLTKILFDPTSRRVLGVGITGPGAGDLIAEGVLAIEMGADAQDLALTIHAHPTLSETVGMAAEVFDGSVTDIIAPKR</sequence>
<dbReference type="STRING" id="1810504.PG2T_11975"/>
<evidence type="ECO:0000256" key="2">
    <source>
        <dbReference type="ARBA" id="ARBA00012608"/>
    </source>
</evidence>
<feature type="binding site" evidence="12">
    <location>
        <position position="269"/>
    </location>
    <ligand>
        <name>NAD(+)</name>
        <dbReference type="ChEBI" id="CHEBI:57540"/>
    </ligand>
</feature>
<dbReference type="PANTHER" id="PTHR22912">
    <property type="entry name" value="DISULFIDE OXIDOREDUCTASE"/>
    <property type="match status" value="1"/>
</dbReference>
<dbReference type="EMBL" id="CP014671">
    <property type="protein sequence ID" value="ANX04812.1"/>
    <property type="molecule type" value="Genomic_DNA"/>
</dbReference>
<feature type="binding site" evidence="12">
    <location>
        <position position="310"/>
    </location>
    <ligand>
        <name>FAD</name>
        <dbReference type="ChEBI" id="CHEBI:57692"/>
    </ligand>
</feature>
<gene>
    <name evidence="17" type="ORF">PG2T_11975</name>
</gene>
<dbReference type="PANTHER" id="PTHR22912:SF160">
    <property type="entry name" value="DIHYDROLIPOYL DEHYDROGENASE"/>
    <property type="match status" value="1"/>
</dbReference>
<dbReference type="PROSITE" id="PS00076">
    <property type="entry name" value="PYRIDINE_REDOX_1"/>
    <property type="match status" value="1"/>
</dbReference>
<keyword evidence="7 12" id="KW-0520">NAD</keyword>
<dbReference type="InterPro" id="IPR004099">
    <property type="entry name" value="Pyr_nucl-diS_OxRdtase_dimer"/>
</dbReference>
<protein>
    <recommendedName>
        <fullName evidence="3 14">Dihydrolipoyl dehydrogenase</fullName>
        <ecNumber evidence="2 14">1.8.1.4</ecNumber>
    </recommendedName>
</protein>
<organism evidence="17 18">
    <name type="scientific">Immundisolibacter cernigliae</name>
    <dbReference type="NCBI Taxonomy" id="1810504"/>
    <lineage>
        <taxon>Bacteria</taxon>
        <taxon>Pseudomonadati</taxon>
        <taxon>Pseudomonadota</taxon>
        <taxon>Gammaproteobacteria</taxon>
        <taxon>Immundisolibacterales</taxon>
        <taxon>Immundisolibacteraceae</taxon>
        <taxon>Immundisolibacter</taxon>
    </lineage>
</organism>
<feature type="domain" description="FAD/NAD(P)-binding" evidence="16">
    <location>
        <begin position="8"/>
        <end position="325"/>
    </location>
</feature>
<comment type="similarity">
    <text evidence="1 14">Belongs to the class-I pyridine nucleotide-disulfide oxidoreductase family.</text>
</comment>
<evidence type="ECO:0000256" key="11">
    <source>
        <dbReference type="PIRSR" id="PIRSR000350-2"/>
    </source>
</evidence>
<keyword evidence="9 14" id="KW-0676">Redox-active center</keyword>
<proteinExistence type="inferred from homology"/>
<keyword evidence="18" id="KW-1185">Reference proteome</keyword>
<dbReference type="Pfam" id="PF07992">
    <property type="entry name" value="Pyr_redox_2"/>
    <property type="match status" value="1"/>
</dbReference>
<comment type="cofactor">
    <cofactor evidence="12 14">
        <name>FAD</name>
        <dbReference type="ChEBI" id="CHEBI:57692"/>
    </cofactor>
    <text evidence="12 14">Binds 1 FAD per subunit.</text>
</comment>
<feature type="active site" description="Proton acceptor" evidence="11">
    <location>
        <position position="442"/>
    </location>
</feature>
<dbReference type="FunFam" id="3.30.390.30:FF:000001">
    <property type="entry name" value="Dihydrolipoyl dehydrogenase"/>
    <property type="match status" value="1"/>
</dbReference>
<dbReference type="GO" id="GO:0050660">
    <property type="term" value="F:flavin adenine dinucleotide binding"/>
    <property type="evidence" value="ECO:0007669"/>
    <property type="project" value="InterPro"/>
</dbReference>
<dbReference type="InterPro" id="IPR036188">
    <property type="entry name" value="FAD/NAD-bd_sf"/>
</dbReference>
<dbReference type="NCBIfam" id="TIGR01350">
    <property type="entry name" value="lipoamide_DH"/>
    <property type="match status" value="1"/>
</dbReference>
<feature type="binding site" evidence="12">
    <location>
        <begin position="143"/>
        <end position="145"/>
    </location>
    <ligand>
        <name>FAD</name>
        <dbReference type="ChEBI" id="CHEBI:57692"/>
    </ligand>
</feature>
<evidence type="ECO:0000313" key="17">
    <source>
        <dbReference type="EMBL" id="ANX04812.1"/>
    </source>
</evidence>
<evidence type="ECO:0000256" key="12">
    <source>
        <dbReference type="PIRSR" id="PIRSR000350-3"/>
    </source>
</evidence>
<dbReference type="InParanoid" id="A0A1B1YVL5"/>
<dbReference type="InterPro" id="IPR012999">
    <property type="entry name" value="Pyr_OxRdtase_I_AS"/>
</dbReference>
<dbReference type="Proteomes" id="UP000092952">
    <property type="component" value="Chromosome"/>
</dbReference>
<evidence type="ECO:0000256" key="13">
    <source>
        <dbReference type="PIRSR" id="PIRSR000350-4"/>
    </source>
</evidence>
<dbReference type="InterPro" id="IPR006258">
    <property type="entry name" value="Lipoamide_DH"/>
</dbReference>
<dbReference type="InterPro" id="IPR001100">
    <property type="entry name" value="Pyr_nuc-diS_OxRdtase"/>
</dbReference>
<keyword evidence="5 12" id="KW-0274">FAD</keyword>
<evidence type="ECO:0000256" key="6">
    <source>
        <dbReference type="ARBA" id="ARBA00023002"/>
    </source>
</evidence>
<comment type="catalytic activity">
    <reaction evidence="10 14">
        <text>N(6)-[(R)-dihydrolipoyl]-L-lysyl-[protein] + NAD(+) = N(6)-[(R)-lipoyl]-L-lysyl-[protein] + NADH + H(+)</text>
        <dbReference type="Rhea" id="RHEA:15045"/>
        <dbReference type="Rhea" id="RHEA-COMP:10474"/>
        <dbReference type="Rhea" id="RHEA-COMP:10475"/>
        <dbReference type="ChEBI" id="CHEBI:15378"/>
        <dbReference type="ChEBI" id="CHEBI:57540"/>
        <dbReference type="ChEBI" id="CHEBI:57945"/>
        <dbReference type="ChEBI" id="CHEBI:83099"/>
        <dbReference type="ChEBI" id="CHEBI:83100"/>
        <dbReference type="EC" id="1.8.1.4"/>
    </reaction>
</comment>